<sequence length="208" mass="23274">MRGLGITVTVLLGAAFFGYLMAFVAGLCRLSQNIFIRKFTGFYVEVFRGTSLIVQLFWLYYAIPMLFNIELGSNWWAGVIAIALNYGAYMSEVVRGSILSVAKGQTEAATALNMSRFQRMRLVIFPQAVRMMLPEFGNYLIQMLKATSLVSLIGMTDILYYGDIYRSSNLSEAPIVYLLVLILYFILALPLIWLTRKGEAISKKGVAG</sequence>
<dbReference type="PANTHER" id="PTHR30614">
    <property type="entry name" value="MEMBRANE COMPONENT OF AMINO ACID ABC TRANSPORTER"/>
    <property type="match status" value="1"/>
</dbReference>
<dbReference type="PROSITE" id="PS50928">
    <property type="entry name" value="ABC_TM1"/>
    <property type="match status" value="1"/>
</dbReference>
<feature type="transmembrane region" description="Helical" evidence="8">
    <location>
        <begin position="42"/>
        <end position="63"/>
    </location>
</feature>
<keyword evidence="6 8" id="KW-1133">Transmembrane helix</keyword>
<dbReference type="NCBIfam" id="TIGR01726">
    <property type="entry name" value="HEQRo_perm_3TM"/>
    <property type="match status" value="1"/>
</dbReference>
<keyword evidence="4 8" id="KW-0812">Transmembrane</keyword>
<proteinExistence type="inferred from homology"/>
<evidence type="ECO:0000256" key="3">
    <source>
        <dbReference type="ARBA" id="ARBA00022475"/>
    </source>
</evidence>
<gene>
    <name evidence="10" type="ORF">ACFOGI_03840</name>
</gene>
<dbReference type="InterPro" id="IPR043429">
    <property type="entry name" value="ArtM/GltK/GlnP/TcyL/YhdX-like"/>
</dbReference>
<organism evidence="10 11">
    <name type="scientific">Virgibacillus xinjiangensis</name>
    <dbReference type="NCBI Taxonomy" id="393090"/>
    <lineage>
        <taxon>Bacteria</taxon>
        <taxon>Bacillati</taxon>
        <taxon>Bacillota</taxon>
        <taxon>Bacilli</taxon>
        <taxon>Bacillales</taxon>
        <taxon>Bacillaceae</taxon>
        <taxon>Virgibacillus</taxon>
    </lineage>
</organism>
<feature type="transmembrane region" description="Helical" evidence="8">
    <location>
        <begin position="174"/>
        <end position="194"/>
    </location>
</feature>
<comment type="subcellular location">
    <subcellularLocation>
        <location evidence="1 8">Cell membrane</location>
        <topology evidence="1 8">Multi-pass membrane protein</topology>
    </subcellularLocation>
</comment>
<dbReference type="InterPro" id="IPR000515">
    <property type="entry name" value="MetI-like"/>
</dbReference>
<dbReference type="EMBL" id="JBHRSA010000009">
    <property type="protein sequence ID" value="MFC3039370.1"/>
    <property type="molecule type" value="Genomic_DNA"/>
</dbReference>
<reference evidence="11" key="1">
    <citation type="journal article" date="2019" name="Int. J. Syst. Evol. Microbiol.">
        <title>The Global Catalogue of Microorganisms (GCM) 10K type strain sequencing project: providing services to taxonomists for standard genome sequencing and annotation.</title>
        <authorList>
            <consortium name="The Broad Institute Genomics Platform"/>
            <consortium name="The Broad Institute Genome Sequencing Center for Infectious Disease"/>
            <person name="Wu L."/>
            <person name="Ma J."/>
        </authorList>
    </citation>
    <scope>NUCLEOTIDE SEQUENCE [LARGE SCALE GENOMIC DNA]</scope>
    <source>
        <strain evidence="11">KCTC 13128</strain>
    </source>
</reference>
<comment type="similarity">
    <text evidence="8">Belongs to the binding-protein-dependent transport system permease family.</text>
</comment>
<dbReference type="PANTHER" id="PTHR30614:SF0">
    <property type="entry name" value="L-CYSTINE TRANSPORT SYSTEM PERMEASE PROTEIN TCYL"/>
    <property type="match status" value="1"/>
</dbReference>
<evidence type="ECO:0000256" key="8">
    <source>
        <dbReference type="RuleBase" id="RU363032"/>
    </source>
</evidence>
<evidence type="ECO:0000259" key="9">
    <source>
        <dbReference type="PROSITE" id="PS50928"/>
    </source>
</evidence>
<evidence type="ECO:0000256" key="1">
    <source>
        <dbReference type="ARBA" id="ARBA00004651"/>
    </source>
</evidence>
<dbReference type="CDD" id="cd06261">
    <property type="entry name" value="TM_PBP2"/>
    <property type="match status" value="1"/>
</dbReference>
<keyword evidence="3" id="KW-1003">Cell membrane</keyword>
<feature type="transmembrane region" description="Helical" evidence="8">
    <location>
        <begin position="6"/>
        <end position="30"/>
    </location>
</feature>
<dbReference type="InterPro" id="IPR035906">
    <property type="entry name" value="MetI-like_sf"/>
</dbReference>
<comment type="caution">
    <text evidence="10">The sequence shown here is derived from an EMBL/GenBank/DDBJ whole genome shotgun (WGS) entry which is preliminary data.</text>
</comment>
<feature type="domain" description="ABC transmembrane type-1" evidence="9">
    <location>
        <begin position="4"/>
        <end position="188"/>
    </location>
</feature>
<protein>
    <submittedName>
        <fullName evidence="10">Amino acid ABC transporter permease</fullName>
    </submittedName>
</protein>
<evidence type="ECO:0000256" key="2">
    <source>
        <dbReference type="ARBA" id="ARBA00022448"/>
    </source>
</evidence>
<keyword evidence="2 8" id="KW-0813">Transport</keyword>
<evidence type="ECO:0000256" key="5">
    <source>
        <dbReference type="ARBA" id="ARBA00022970"/>
    </source>
</evidence>
<dbReference type="InterPro" id="IPR010065">
    <property type="entry name" value="AA_ABC_transptr_permease_3TM"/>
</dbReference>
<keyword evidence="7 8" id="KW-0472">Membrane</keyword>
<evidence type="ECO:0000313" key="10">
    <source>
        <dbReference type="EMBL" id="MFC3039370.1"/>
    </source>
</evidence>
<dbReference type="Gene3D" id="1.10.3720.10">
    <property type="entry name" value="MetI-like"/>
    <property type="match status" value="1"/>
</dbReference>
<feature type="transmembrane region" description="Helical" evidence="8">
    <location>
        <begin position="75"/>
        <end position="94"/>
    </location>
</feature>
<evidence type="ECO:0000256" key="7">
    <source>
        <dbReference type="ARBA" id="ARBA00023136"/>
    </source>
</evidence>
<keyword evidence="11" id="KW-1185">Reference proteome</keyword>
<feature type="transmembrane region" description="Helical" evidence="8">
    <location>
        <begin position="139"/>
        <end position="162"/>
    </location>
</feature>
<dbReference type="SUPFAM" id="SSF161098">
    <property type="entry name" value="MetI-like"/>
    <property type="match status" value="1"/>
</dbReference>
<evidence type="ECO:0000313" key="11">
    <source>
        <dbReference type="Proteomes" id="UP001595279"/>
    </source>
</evidence>
<name>A0ABV7CT38_9BACI</name>
<evidence type="ECO:0000256" key="4">
    <source>
        <dbReference type="ARBA" id="ARBA00022692"/>
    </source>
</evidence>
<accession>A0ABV7CT38</accession>
<dbReference type="Pfam" id="PF00528">
    <property type="entry name" value="BPD_transp_1"/>
    <property type="match status" value="1"/>
</dbReference>
<dbReference type="RefSeq" id="WP_390268684.1">
    <property type="nucleotide sequence ID" value="NZ_JBHRSA010000009.1"/>
</dbReference>
<keyword evidence="5" id="KW-0029">Amino-acid transport</keyword>
<dbReference type="Proteomes" id="UP001595279">
    <property type="component" value="Unassembled WGS sequence"/>
</dbReference>
<evidence type="ECO:0000256" key="6">
    <source>
        <dbReference type="ARBA" id="ARBA00022989"/>
    </source>
</evidence>